<keyword evidence="1" id="KW-1133">Transmembrane helix</keyword>
<dbReference type="Proteomes" id="UP000011087">
    <property type="component" value="Unassembled WGS sequence"/>
</dbReference>
<accession>L1IFA5</accession>
<reference evidence="3" key="3">
    <citation type="submission" date="2016-03" db="UniProtKB">
        <authorList>
            <consortium name="EnsemblProtists"/>
        </authorList>
    </citation>
    <scope>IDENTIFICATION</scope>
</reference>
<gene>
    <name evidence="2" type="ORF">GUITHDRAFT_155698</name>
</gene>
<sequence length="178" mass="19521">MDDVEEIVTCMDEHSAELVPPCLDLVESIAHSLVALHSACDQDLKVKCPAAIGEFRKARDCIRVNLADLTHECLSEVSSFMQEVKQLRGWKTAGSSSSFGDMFPHQPARLNQDESETKGYGSGFQGSLASFLLGGLSSIMVLAAYMFIIDILKRRHEQSLGLPSAWDHSQTPAACTKY</sequence>
<evidence type="ECO:0000256" key="1">
    <source>
        <dbReference type="SAM" id="Phobius"/>
    </source>
</evidence>
<evidence type="ECO:0000313" key="2">
    <source>
        <dbReference type="EMBL" id="EKX34594.1"/>
    </source>
</evidence>
<reference evidence="2 4" key="1">
    <citation type="journal article" date="2012" name="Nature">
        <title>Algal genomes reveal evolutionary mosaicism and the fate of nucleomorphs.</title>
        <authorList>
            <consortium name="DOE Joint Genome Institute"/>
            <person name="Curtis B.A."/>
            <person name="Tanifuji G."/>
            <person name="Burki F."/>
            <person name="Gruber A."/>
            <person name="Irimia M."/>
            <person name="Maruyama S."/>
            <person name="Arias M.C."/>
            <person name="Ball S.G."/>
            <person name="Gile G.H."/>
            <person name="Hirakawa Y."/>
            <person name="Hopkins J.F."/>
            <person name="Kuo A."/>
            <person name="Rensing S.A."/>
            <person name="Schmutz J."/>
            <person name="Symeonidi A."/>
            <person name="Elias M."/>
            <person name="Eveleigh R.J."/>
            <person name="Herman E.K."/>
            <person name="Klute M.J."/>
            <person name="Nakayama T."/>
            <person name="Obornik M."/>
            <person name="Reyes-Prieto A."/>
            <person name="Armbrust E.V."/>
            <person name="Aves S.J."/>
            <person name="Beiko R.G."/>
            <person name="Coutinho P."/>
            <person name="Dacks J.B."/>
            <person name="Durnford D.G."/>
            <person name="Fast N.M."/>
            <person name="Green B.R."/>
            <person name="Grisdale C.J."/>
            <person name="Hempel F."/>
            <person name="Henrissat B."/>
            <person name="Hoppner M.P."/>
            <person name="Ishida K."/>
            <person name="Kim E."/>
            <person name="Koreny L."/>
            <person name="Kroth P.G."/>
            <person name="Liu Y."/>
            <person name="Malik S.B."/>
            <person name="Maier U.G."/>
            <person name="McRose D."/>
            <person name="Mock T."/>
            <person name="Neilson J.A."/>
            <person name="Onodera N.T."/>
            <person name="Poole A.M."/>
            <person name="Pritham E.J."/>
            <person name="Richards T.A."/>
            <person name="Rocap G."/>
            <person name="Roy S.W."/>
            <person name="Sarai C."/>
            <person name="Schaack S."/>
            <person name="Shirato S."/>
            <person name="Slamovits C.H."/>
            <person name="Spencer D.F."/>
            <person name="Suzuki S."/>
            <person name="Worden A.Z."/>
            <person name="Zauner S."/>
            <person name="Barry K."/>
            <person name="Bell C."/>
            <person name="Bharti A.K."/>
            <person name="Crow J.A."/>
            <person name="Grimwood J."/>
            <person name="Kramer R."/>
            <person name="Lindquist E."/>
            <person name="Lucas S."/>
            <person name="Salamov A."/>
            <person name="McFadden G.I."/>
            <person name="Lane C.E."/>
            <person name="Keeling P.J."/>
            <person name="Gray M.W."/>
            <person name="Grigoriev I.V."/>
            <person name="Archibald J.M."/>
        </authorList>
    </citation>
    <scope>NUCLEOTIDE SEQUENCE</scope>
    <source>
        <strain evidence="2 4">CCMP2712</strain>
    </source>
</reference>
<dbReference type="PaxDb" id="55529-EKX34594"/>
<dbReference type="EnsemblProtists" id="EKX34594">
    <property type="protein sequence ID" value="EKX34594"/>
    <property type="gene ID" value="GUITHDRAFT_155698"/>
</dbReference>
<dbReference type="HOGENOM" id="CLU_1513330_0_0_1"/>
<dbReference type="EMBL" id="JH993106">
    <property type="protein sequence ID" value="EKX34594.1"/>
    <property type="molecule type" value="Genomic_DNA"/>
</dbReference>
<protein>
    <submittedName>
        <fullName evidence="2 3">Uncharacterized protein</fullName>
    </submittedName>
</protein>
<proteinExistence type="predicted"/>
<dbReference type="KEGG" id="gtt:GUITHDRAFT_155698"/>
<keyword evidence="1" id="KW-0812">Transmembrane</keyword>
<reference evidence="4" key="2">
    <citation type="submission" date="2012-11" db="EMBL/GenBank/DDBJ databases">
        <authorList>
            <person name="Kuo A."/>
            <person name="Curtis B.A."/>
            <person name="Tanifuji G."/>
            <person name="Burki F."/>
            <person name="Gruber A."/>
            <person name="Irimia M."/>
            <person name="Maruyama S."/>
            <person name="Arias M.C."/>
            <person name="Ball S.G."/>
            <person name="Gile G.H."/>
            <person name="Hirakawa Y."/>
            <person name="Hopkins J.F."/>
            <person name="Rensing S.A."/>
            <person name="Schmutz J."/>
            <person name="Symeonidi A."/>
            <person name="Elias M."/>
            <person name="Eveleigh R.J."/>
            <person name="Herman E.K."/>
            <person name="Klute M.J."/>
            <person name="Nakayama T."/>
            <person name="Obornik M."/>
            <person name="Reyes-Prieto A."/>
            <person name="Armbrust E.V."/>
            <person name="Aves S.J."/>
            <person name="Beiko R.G."/>
            <person name="Coutinho P."/>
            <person name="Dacks J.B."/>
            <person name="Durnford D.G."/>
            <person name="Fast N.M."/>
            <person name="Green B.R."/>
            <person name="Grisdale C."/>
            <person name="Hempe F."/>
            <person name="Henrissat B."/>
            <person name="Hoppner M.P."/>
            <person name="Ishida K.-I."/>
            <person name="Kim E."/>
            <person name="Koreny L."/>
            <person name="Kroth P.G."/>
            <person name="Liu Y."/>
            <person name="Malik S.-B."/>
            <person name="Maier U.G."/>
            <person name="McRose D."/>
            <person name="Mock T."/>
            <person name="Neilson J.A."/>
            <person name="Onodera N.T."/>
            <person name="Poole A.M."/>
            <person name="Pritham E.J."/>
            <person name="Richards T.A."/>
            <person name="Rocap G."/>
            <person name="Roy S.W."/>
            <person name="Sarai C."/>
            <person name="Schaack S."/>
            <person name="Shirato S."/>
            <person name="Slamovits C.H."/>
            <person name="Spencer D.F."/>
            <person name="Suzuki S."/>
            <person name="Worden A.Z."/>
            <person name="Zauner S."/>
            <person name="Barry K."/>
            <person name="Bell C."/>
            <person name="Bharti A.K."/>
            <person name="Crow J.A."/>
            <person name="Grimwood J."/>
            <person name="Kramer R."/>
            <person name="Lindquist E."/>
            <person name="Lucas S."/>
            <person name="Salamov A."/>
            <person name="McFadden G.I."/>
            <person name="Lane C.E."/>
            <person name="Keeling P.J."/>
            <person name="Gray M.W."/>
            <person name="Grigoriev I.V."/>
            <person name="Archibald J.M."/>
        </authorList>
    </citation>
    <scope>NUCLEOTIDE SEQUENCE</scope>
    <source>
        <strain evidence="4">CCMP2712</strain>
    </source>
</reference>
<dbReference type="RefSeq" id="XP_005821574.1">
    <property type="nucleotide sequence ID" value="XM_005821517.1"/>
</dbReference>
<dbReference type="AlphaFoldDB" id="L1IFA5"/>
<keyword evidence="4" id="KW-1185">Reference proteome</keyword>
<name>L1IFA5_GUITC</name>
<evidence type="ECO:0000313" key="4">
    <source>
        <dbReference type="Proteomes" id="UP000011087"/>
    </source>
</evidence>
<feature type="transmembrane region" description="Helical" evidence="1">
    <location>
        <begin position="128"/>
        <end position="148"/>
    </location>
</feature>
<keyword evidence="1" id="KW-0472">Membrane</keyword>
<evidence type="ECO:0000313" key="3">
    <source>
        <dbReference type="EnsemblProtists" id="EKX34594"/>
    </source>
</evidence>
<organism evidence="2">
    <name type="scientific">Guillardia theta (strain CCMP2712)</name>
    <name type="common">Cryptophyte</name>
    <dbReference type="NCBI Taxonomy" id="905079"/>
    <lineage>
        <taxon>Eukaryota</taxon>
        <taxon>Cryptophyceae</taxon>
        <taxon>Pyrenomonadales</taxon>
        <taxon>Geminigeraceae</taxon>
        <taxon>Guillardia</taxon>
    </lineage>
</organism>
<dbReference type="GeneID" id="17291324"/>